<protein>
    <submittedName>
        <fullName evidence="1">Uncharacterized protein</fullName>
    </submittedName>
</protein>
<evidence type="ECO:0000313" key="1">
    <source>
        <dbReference type="EMBL" id="JAD24431.1"/>
    </source>
</evidence>
<accession>A0A0A8YEC6</accession>
<dbReference type="EMBL" id="GBRH01273464">
    <property type="protein sequence ID" value="JAD24431.1"/>
    <property type="molecule type" value="Transcribed_RNA"/>
</dbReference>
<reference evidence="1" key="1">
    <citation type="submission" date="2014-09" db="EMBL/GenBank/DDBJ databases">
        <authorList>
            <person name="Magalhaes I.L.F."/>
            <person name="Oliveira U."/>
            <person name="Santos F.R."/>
            <person name="Vidigal T.H.D.A."/>
            <person name="Brescovit A.D."/>
            <person name="Santos A.J."/>
        </authorList>
    </citation>
    <scope>NUCLEOTIDE SEQUENCE</scope>
    <source>
        <tissue evidence="1">Shoot tissue taken approximately 20 cm above the soil surface</tissue>
    </source>
</reference>
<organism evidence="1">
    <name type="scientific">Arundo donax</name>
    <name type="common">Giant reed</name>
    <name type="synonym">Donax arundinaceus</name>
    <dbReference type="NCBI Taxonomy" id="35708"/>
    <lineage>
        <taxon>Eukaryota</taxon>
        <taxon>Viridiplantae</taxon>
        <taxon>Streptophyta</taxon>
        <taxon>Embryophyta</taxon>
        <taxon>Tracheophyta</taxon>
        <taxon>Spermatophyta</taxon>
        <taxon>Magnoliopsida</taxon>
        <taxon>Liliopsida</taxon>
        <taxon>Poales</taxon>
        <taxon>Poaceae</taxon>
        <taxon>PACMAD clade</taxon>
        <taxon>Arundinoideae</taxon>
        <taxon>Arundineae</taxon>
        <taxon>Arundo</taxon>
    </lineage>
</organism>
<proteinExistence type="predicted"/>
<sequence>MMGNDLDIRMPLRNIVCLLFKVMLLF</sequence>
<reference evidence="1" key="2">
    <citation type="journal article" date="2015" name="Data Brief">
        <title>Shoot transcriptome of the giant reed, Arundo donax.</title>
        <authorList>
            <person name="Barrero R.A."/>
            <person name="Guerrero F.D."/>
            <person name="Moolhuijzen P."/>
            <person name="Goolsby J.A."/>
            <person name="Tidwell J."/>
            <person name="Bellgard S.E."/>
            <person name="Bellgard M.I."/>
        </authorList>
    </citation>
    <scope>NUCLEOTIDE SEQUENCE</scope>
    <source>
        <tissue evidence="1">Shoot tissue taken approximately 20 cm above the soil surface</tissue>
    </source>
</reference>
<dbReference type="AlphaFoldDB" id="A0A0A8YEC6"/>
<name>A0A0A8YEC6_ARUDO</name>